<dbReference type="GO" id="GO:0043035">
    <property type="term" value="F:chromatin insulator sequence binding"/>
    <property type="evidence" value="ECO:0000318"/>
    <property type="project" value="GO_Central"/>
</dbReference>
<sequence>MLWVFYNFKLMFINAFMYFKQSYQVRIYTQKSSRTAYLAQVSSFSSSQNTNSDTTEKLLLKRLSSTIIKMAFIKEESEDLKIEDTFTVKHEDAEQITDLKPPKVEDEEEDEFDLMTIVESIRAERTANAELKEAENNLACHHCGLSFTSAHDLESHTNRQPFTREKNLQGHSGEQRITCDLLSLKEASTGAKEGLACEPCGMTCARRINCEAQMRIHSGVKLYTCQRCGKSFSLKGSLTRHMQRHKQEDQYSFLRKGDPSGDKPYACSQCDRRFKVGASLMLHMRSHSGDNPFTCVQCGKSYINKGNLDKHMRIHNRWSHVRCQQCGKSFSHKQYLKIHMRVHSGERPHTCGECGRSFAIKQNLHAHLSIHKGEKPFPCQHCGRRFLHRSSLNKHTKAHSAEKCYVCYQCGKSYKEERNLSTHIRVHTGERPYGCARCGKSFYSKAYLYSHMRTHRRDGARGRSLPFQPLEG</sequence>
<evidence type="ECO:0000313" key="13">
    <source>
        <dbReference type="Proteomes" id="UP000000437"/>
    </source>
</evidence>
<feature type="domain" description="C2H2-type" evidence="12">
    <location>
        <begin position="321"/>
        <end position="348"/>
    </location>
</feature>
<dbReference type="FunFam" id="3.30.160.60:FF:000765">
    <property type="entry name" value="Zinc finger 45-like"/>
    <property type="match status" value="1"/>
</dbReference>
<feature type="domain" description="C2H2-type" evidence="12">
    <location>
        <begin position="433"/>
        <end position="460"/>
    </location>
</feature>
<dbReference type="FunFam" id="3.30.160.60:FF:000196">
    <property type="entry name" value="Zinc finger protein 1026"/>
    <property type="match status" value="1"/>
</dbReference>
<evidence type="ECO:0000256" key="1">
    <source>
        <dbReference type="ARBA" id="ARBA00004123"/>
    </source>
</evidence>
<keyword evidence="13" id="KW-1185">Reference proteome</keyword>
<dbReference type="SUPFAM" id="SSF57667">
    <property type="entry name" value="beta-beta-alpha zinc fingers"/>
    <property type="match status" value="5"/>
</dbReference>
<feature type="domain" description="C2H2-type" evidence="12">
    <location>
        <begin position="377"/>
        <end position="404"/>
    </location>
</feature>
<keyword evidence="8" id="KW-0238">DNA-binding</keyword>
<dbReference type="Gene3D" id="3.30.160.60">
    <property type="entry name" value="Classic Zinc Finger"/>
    <property type="match status" value="8"/>
</dbReference>
<organism evidence="13 14">
    <name type="scientific">Danio rerio</name>
    <name type="common">Zebrafish</name>
    <name type="synonym">Brachydanio rerio</name>
    <dbReference type="NCBI Taxonomy" id="7955"/>
    <lineage>
        <taxon>Eukaryota</taxon>
        <taxon>Metazoa</taxon>
        <taxon>Chordata</taxon>
        <taxon>Craniata</taxon>
        <taxon>Vertebrata</taxon>
        <taxon>Euteleostomi</taxon>
        <taxon>Actinopterygii</taxon>
        <taxon>Neopterygii</taxon>
        <taxon>Teleostei</taxon>
        <taxon>Ostariophysi</taxon>
        <taxon>Cypriniformes</taxon>
        <taxon>Danionidae</taxon>
        <taxon>Danioninae</taxon>
        <taxon>Danio</taxon>
    </lineage>
</organism>
<feature type="domain" description="C2H2-type" evidence="12">
    <location>
        <begin position="138"/>
        <end position="176"/>
    </location>
</feature>
<evidence type="ECO:0000313" key="14">
    <source>
        <dbReference type="RefSeq" id="XP_021331501.1"/>
    </source>
</evidence>
<dbReference type="FunFam" id="3.30.160.60:FF:001465">
    <property type="entry name" value="Zinc finger protein 560"/>
    <property type="match status" value="1"/>
</dbReference>
<proteinExistence type="inferred from homology"/>
<dbReference type="GO" id="GO:0005694">
    <property type="term" value="C:chromosome"/>
    <property type="evidence" value="ECO:0000318"/>
    <property type="project" value="GO_Central"/>
</dbReference>
<evidence type="ECO:0000259" key="12">
    <source>
        <dbReference type="PROSITE" id="PS50157"/>
    </source>
</evidence>
<evidence type="ECO:0000256" key="9">
    <source>
        <dbReference type="ARBA" id="ARBA00023163"/>
    </source>
</evidence>
<name>A0A8M9Q7M4_DANRE</name>
<keyword evidence="9" id="KW-0804">Transcription</keyword>
<feature type="domain" description="C2H2-type" evidence="12">
    <location>
        <begin position="265"/>
        <end position="292"/>
    </location>
</feature>
<evidence type="ECO:0000256" key="7">
    <source>
        <dbReference type="ARBA" id="ARBA00023015"/>
    </source>
</evidence>
<keyword evidence="10" id="KW-0539">Nucleus</keyword>
<dbReference type="PANTHER" id="PTHR24390:SF260">
    <property type="entry name" value="ZINC FINGER PROTEIN 383-RELATED"/>
    <property type="match status" value="1"/>
</dbReference>
<keyword evidence="5 11" id="KW-0863">Zinc-finger</keyword>
<evidence type="ECO:0000313" key="15">
    <source>
        <dbReference type="ZFIN" id="ZDB-GENE-081022-6"/>
    </source>
</evidence>
<dbReference type="PROSITE" id="PS50157">
    <property type="entry name" value="ZINC_FINGER_C2H2_2"/>
    <property type="match status" value="9"/>
</dbReference>
<dbReference type="FunFam" id="3.30.160.60:FF:000100">
    <property type="entry name" value="Zinc finger 45-like"/>
    <property type="match status" value="2"/>
</dbReference>
<feature type="domain" description="C2H2-type" evidence="12">
    <location>
        <begin position="405"/>
        <end position="432"/>
    </location>
</feature>
<comment type="subcellular location">
    <subcellularLocation>
        <location evidence="1">Nucleus</location>
    </subcellularLocation>
</comment>
<feature type="domain" description="C2H2-type" evidence="12">
    <location>
        <begin position="223"/>
        <end position="250"/>
    </location>
</feature>
<evidence type="ECO:0000256" key="10">
    <source>
        <dbReference type="ARBA" id="ARBA00023242"/>
    </source>
</evidence>
<evidence type="ECO:0000256" key="2">
    <source>
        <dbReference type="ARBA" id="ARBA00006991"/>
    </source>
</evidence>
<dbReference type="GO" id="GO:0000122">
    <property type="term" value="P:negative regulation of transcription by RNA polymerase II"/>
    <property type="evidence" value="ECO:0007669"/>
    <property type="project" value="UniProtKB-ARBA"/>
</dbReference>
<evidence type="ECO:0000256" key="11">
    <source>
        <dbReference type="PROSITE-ProRule" id="PRU00042"/>
    </source>
</evidence>
<dbReference type="FunFam" id="3.30.160.60:FF:001720">
    <property type="entry name" value="Si:dkey-7i4.21"/>
    <property type="match status" value="1"/>
</dbReference>
<dbReference type="FunFam" id="3.30.160.60:FF:000508">
    <property type="entry name" value="Myeloid zinc finger 1"/>
    <property type="match status" value="1"/>
</dbReference>
<reference evidence="14" key="1">
    <citation type="submission" date="2025-08" db="UniProtKB">
        <authorList>
            <consortium name="RefSeq"/>
        </authorList>
    </citation>
    <scope>IDENTIFICATION</scope>
    <source>
        <strain evidence="14">Tuebingen</strain>
        <tissue evidence="14">Fibroblasts and whole tissue</tissue>
    </source>
</reference>
<dbReference type="AlphaFoldDB" id="A0A8M9Q7M4"/>
<dbReference type="GO" id="GO:0042802">
    <property type="term" value="F:identical protein binding"/>
    <property type="evidence" value="ECO:0007669"/>
    <property type="project" value="UniProtKB-ARBA"/>
</dbReference>
<evidence type="ECO:0000256" key="6">
    <source>
        <dbReference type="ARBA" id="ARBA00022833"/>
    </source>
</evidence>
<keyword evidence="3" id="KW-0479">Metal-binding</keyword>
<keyword evidence="7" id="KW-0805">Transcription regulation</keyword>
<keyword evidence="4" id="KW-0677">Repeat</keyword>
<feature type="domain" description="C2H2-type" evidence="12">
    <location>
        <begin position="349"/>
        <end position="376"/>
    </location>
</feature>
<keyword evidence="6" id="KW-0862">Zinc</keyword>
<dbReference type="ZFIN" id="ZDB-GENE-081022-6">
    <property type="gene designation" value="zgc:174310"/>
</dbReference>
<evidence type="ECO:0000256" key="3">
    <source>
        <dbReference type="ARBA" id="ARBA00022723"/>
    </source>
</evidence>
<dbReference type="RefSeq" id="XP_021331501.1">
    <property type="nucleotide sequence ID" value="XM_021475826.3"/>
</dbReference>
<protein>
    <submittedName>
        <fullName evidence="14">Uncharacterized protein isoform X1</fullName>
    </submittedName>
</protein>
<dbReference type="FunFam" id="3.30.160.60:FF:001480">
    <property type="entry name" value="Si:cabz01071911.3"/>
    <property type="match status" value="1"/>
</dbReference>
<gene>
    <name evidence="14" type="primary">LOC141375015</name>
    <name evidence="15" type="ORF">zgc:174310</name>
</gene>
<dbReference type="Pfam" id="PF13912">
    <property type="entry name" value="zf-C2H2_6"/>
    <property type="match status" value="1"/>
</dbReference>
<accession>A0A8M9Q7M4</accession>
<dbReference type="GO" id="GO:0008270">
    <property type="term" value="F:zinc ion binding"/>
    <property type="evidence" value="ECO:0007669"/>
    <property type="project" value="UniProtKB-KW"/>
</dbReference>
<dbReference type="GO" id="GO:0006357">
    <property type="term" value="P:regulation of transcription by RNA polymerase II"/>
    <property type="evidence" value="ECO:0000318"/>
    <property type="project" value="GO_Central"/>
</dbReference>
<evidence type="ECO:0000256" key="4">
    <source>
        <dbReference type="ARBA" id="ARBA00022737"/>
    </source>
</evidence>
<evidence type="ECO:0000256" key="8">
    <source>
        <dbReference type="ARBA" id="ARBA00023125"/>
    </source>
</evidence>
<dbReference type="PROSITE" id="PS00028">
    <property type="entry name" value="ZINC_FINGER_C2H2_1"/>
    <property type="match status" value="8"/>
</dbReference>
<dbReference type="OrthoDB" id="6077919at2759"/>
<dbReference type="Pfam" id="PF00096">
    <property type="entry name" value="zf-C2H2"/>
    <property type="match status" value="7"/>
</dbReference>
<dbReference type="KEGG" id="dre:141375015"/>
<dbReference type="InterPro" id="IPR013087">
    <property type="entry name" value="Znf_C2H2_type"/>
</dbReference>
<comment type="similarity">
    <text evidence="2">Belongs to the krueppel C2H2-type zinc-finger protein family.</text>
</comment>
<evidence type="ECO:0000256" key="5">
    <source>
        <dbReference type="ARBA" id="ARBA00022771"/>
    </source>
</evidence>
<dbReference type="GO" id="GO:0005634">
    <property type="term" value="C:nucleus"/>
    <property type="evidence" value="ECO:0007669"/>
    <property type="project" value="UniProtKB-SubCell"/>
</dbReference>
<dbReference type="SMART" id="SM00355">
    <property type="entry name" value="ZnF_C2H2"/>
    <property type="match status" value="10"/>
</dbReference>
<dbReference type="PANTHER" id="PTHR24390">
    <property type="entry name" value="ZINC FINGER PROTEIN"/>
    <property type="match status" value="1"/>
</dbReference>
<dbReference type="AGR" id="ZFIN:ZDB-GENE-081022-6"/>
<feature type="domain" description="C2H2-type" evidence="12">
    <location>
        <begin position="293"/>
        <end position="315"/>
    </location>
</feature>
<dbReference type="Proteomes" id="UP000000437">
    <property type="component" value="Chromosome 4"/>
</dbReference>
<dbReference type="InterPro" id="IPR036236">
    <property type="entry name" value="Znf_C2H2_sf"/>
</dbReference>